<dbReference type="SUPFAM" id="SSF47413">
    <property type="entry name" value="lambda repressor-like DNA-binding domains"/>
    <property type="match status" value="1"/>
</dbReference>
<reference evidence="2" key="1">
    <citation type="submission" date="2024-05" db="EMBL/GenBank/DDBJ databases">
        <title>Whole genome shotgun sequence of Streptomyces violascens NBRC 12920.</title>
        <authorList>
            <person name="Komaki H."/>
            <person name="Tamura T."/>
        </authorList>
    </citation>
    <scope>NUCLEOTIDE SEQUENCE</scope>
    <source>
        <strain evidence="2">NBRC 12920</strain>
    </source>
</reference>
<proteinExistence type="predicted"/>
<accession>A0ABQ3QL33</accession>
<dbReference type="PROSITE" id="PS50943">
    <property type="entry name" value="HTH_CROC1"/>
    <property type="match status" value="1"/>
</dbReference>
<dbReference type="Proteomes" id="UP001050808">
    <property type="component" value="Unassembled WGS sequence"/>
</dbReference>
<comment type="caution">
    <text evidence="2">The sequence shown here is derived from an EMBL/GenBank/DDBJ whole genome shotgun (WGS) entry which is preliminary data.</text>
</comment>
<dbReference type="InterPro" id="IPR001387">
    <property type="entry name" value="Cro/C1-type_HTH"/>
</dbReference>
<dbReference type="RefSeq" id="WP_189970433.1">
    <property type="nucleotide sequence ID" value="NZ_BMUA01000035.1"/>
</dbReference>
<evidence type="ECO:0000313" key="2">
    <source>
        <dbReference type="EMBL" id="GHI37981.1"/>
    </source>
</evidence>
<dbReference type="EMBL" id="BNDY01000003">
    <property type="protein sequence ID" value="GHI37981.1"/>
    <property type="molecule type" value="Genomic_DNA"/>
</dbReference>
<dbReference type="CDD" id="cd00093">
    <property type="entry name" value="HTH_XRE"/>
    <property type="match status" value="1"/>
</dbReference>
<keyword evidence="3" id="KW-1185">Reference proteome</keyword>
<feature type="domain" description="HTH cro/C1-type" evidence="1">
    <location>
        <begin position="26"/>
        <end position="59"/>
    </location>
</feature>
<evidence type="ECO:0000259" key="1">
    <source>
        <dbReference type="PROSITE" id="PS50943"/>
    </source>
</evidence>
<dbReference type="InterPro" id="IPR010982">
    <property type="entry name" value="Lambda_DNA-bd_dom_sf"/>
</dbReference>
<dbReference type="Pfam" id="PF01381">
    <property type="entry name" value="HTH_3"/>
    <property type="match status" value="1"/>
</dbReference>
<organism evidence="2 3">
    <name type="scientific">Streptomyces violascens</name>
    <dbReference type="NCBI Taxonomy" id="67381"/>
    <lineage>
        <taxon>Bacteria</taxon>
        <taxon>Bacillati</taxon>
        <taxon>Actinomycetota</taxon>
        <taxon>Actinomycetes</taxon>
        <taxon>Kitasatosporales</taxon>
        <taxon>Streptomycetaceae</taxon>
        <taxon>Streptomyces</taxon>
    </lineage>
</organism>
<evidence type="ECO:0000313" key="3">
    <source>
        <dbReference type="Proteomes" id="UP001050808"/>
    </source>
</evidence>
<name>A0ABQ3QL33_9ACTN</name>
<dbReference type="Gene3D" id="1.10.260.40">
    <property type="entry name" value="lambda repressor-like DNA-binding domains"/>
    <property type="match status" value="1"/>
</dbReference>
<gene>
    <name evidence="2" type="ORF">Sviol_23890</name>
</gene>
<protein>
    <recommendedName>
        <fullName evidence="1">HTH cro/C1-type domain-containing protein</fullName>
    </recommendedName>
</protein>
<sequence>MPKLLDAVSELLELPSELPPPPVRGRLRKAHRLTQQQVANAMGVKRLAVARWESGAAEPRAPHREAYVQLLQELSAKYPNAASVSAPSKS</sequence>